<dbReference type="Proteomes" id="UP001519363">
    <property type="component" value="Unassembled WGS sequence"/>
</dbReference>
<keyword evidence="3" id="KW-1185">Reference proteome</keyword>
<dbReference type="InterPro" id="IPR036278">
    <property type="entry name" value="Sialidase_sf"/>
</dbReference>
<dbReference type="RefSeq" id="WP_209706239.1">
    <property type="nucleotide sequence ID" value="NZ_JAGIOO010000001.1"/>
</dbReference>
<gene>
    <name evidence="2" type="ORF">JOF53_000470</name>
</gene>
<feature type="signal peptide" evidence="1">
    <location>
        <begin position="1"/>
        <end position="21"/>
    </location>
</feature>
<protein>
    <submittedName>
        <fullName evidence="2">Uncharacterized protein</fullName>
    </submittedName>
</protein>
<feature type="chain" id="PRO_5046937121" evidence="1">
    <location>
        <begin position="22"/>
        <end position="327"/>
    </location>
</feature>
<accession>A0ABS5A4V6</accession>
<comment type="caution">
    <text evidence="2">The sequence shown here is derived from an EMBL/GenBank/DDBJ whole genome shotgun (WGS) entry which is preliminary data.</text>
</comment>
<organism evidence="2 3">
    <name type="scientific">Crossiella equi</name>
    <dbReference type="NCBI Taxonomy" id="130796"/>
    <lineage>
        <taxon>Bacteria</taxon>
        <taxon>Bacillati</taxon>
        <taxon>Actinomycetota</taxon>
        <taxon>Actinomycetes</taxon>
        <taxon>Pseudonocardiales</taxon>
        <taxon>Pseudonocardiaceae</taxon>
        <taxon>Crossiella</taxon>
    </lineage>
</organism>
<sequence>MRSALVLVVFLLSALTPAAHAQAGPPPSDAPRFELRGLVENVVGATARRYSVRDSLGRSMDTAKVIQDRTGAYLAVYHTLLPDGRFHAAVATSANLLDWTHRADFGAGTHQPTIRELPNDAYLVAWEQDPANHIALQYFATRADLLAARPFRTFHAPRRLSTCAEGTPNIYAVQLSPDIDHSTIDLGGHYYANCQVDRQLRATLTNFRTWTTAPQPKVDDAMLHWGVRGNIGDRDNLTFRGFPYTFFEGQYTPGDFGSWRPFLFDQSTGNADRVTIRTNGGSQAFANPAATVLRAPDGRQAVFVSLFIPSENSAPGEAGQLMYYRTF</sequence>
<keyword evidence="1" id="KW-0732">Signal</keyword>
<evidence type="ECO:0000256" key="1">
    <source>
        <dbReference type="SAM" id="SignalP"/>
    </source>
</evidence>
<dbReference type="EMBL" id="JAGIOO010000001">
    <property type="protein sequence ID" value="MBP2471598.1"/>
    <property type="molecule type" value="Genomic_DNA"/>
</dbReference>
<name>A0ABS5A4V6_9PSEU</name>
<dbReference type="SUPFAM" id="SSF50939">
    <property type="entry name" value="Sialidases"/>
    <property type="match status" value="1"/>
</dbReference>
<evidence type="ECO:0000313" key="2">
    <source>
        <dbReference type="EMBL" id="MBP2471598.1"/>
    </source>
</evidence>
<reference evidence="2 3" key="1">
    <citation type="submission" date="2021-03" db="EMBL/GenBank/DDBJ databases">
        <title>Sequencing the genomes of 1000 actinobacteria strains.</title>
        <authorList>
            <person name="Klenk H.-P."/>
        </authorList>
    </citation>
    <scope>NUCLEOTIDE SEQUENCE [LARGE SCALE GENOMIC DNA]</scope>
    <source>
        <strain evidence="2 3">DSM 44580</strain>
    </source>
</reference>
<evidence type="ECO:0000313" key="3">
    <source>
        <dbReference type="Proteomes" id="UP001519363"/>
    </source>
</evidence>
<proteinExistence type="predicted"/>